<evidence type="ECO:0000256" key="11">
    <source>
        <dbReference type="RuleBase" id="RU004349"/>
    </source>
</evidence>
<dbReference type="InterPro" id="IPR026593">
    <property type="entry name" value="SecY"/>
</dbReference>
<evidence type="ECO:0000256" key="9">
    <source>
        <dbReference type="ARBA" id="ARBA00039733"/>
    </source>
</evidence>
<sequence length="439" mass="48198">MSSNVSKLEELKKRVFFTILMLGIYRVATQVPTPGVDGAALSSFFDGMKGSLFSVFNTFSGGALERFSVLALGIMPYITSSIIFSLLSYSIPALGELQKEPDGHKKISQYTRYATVLLCFFQGYGLAVGLENIKSPNGLPVVIDPGMSFRLLTVISLTAGTMFVMWLGEQITERGIGNGISLIIFAGIAAGIPTGIRDTFNLLQNGEMSIVNLLIVLAIMLVSFWFIIFVERAFRKVPVQYAKRVVNNRVFGGQSSHLPIKVNISGVMPPIFASALLGFPTTISQFVPQESPIKAYFTNIEQLFYPGRMLYNCVFIGLIVFFAYFYSTIQFKTEDVSESLKKNGGFIPGIRPGDQTADFLNQVVSRLTLVGAIYVAAICLMPSILFNYAKVPFYFGGTSLLILVGVAIDTMAQAEGFMISQRLDTAYKVKGKYSGVKRF</sequence>
<dbReference type="KEGG" id="psti:SOO65_00550"/>
<dbReference type="PANTHER" id="PTHR10906">
    <property type="entry name" value="SECY/SEC61-ALPHA FAMILY MEMBER"/>
    <property type="match status" value="1"/>
</dbReference>
<dbReference type="AlphaFoldDB" id="A0AAX4HQA6"/>
<organism evidence="12 13">
    <name type="scientific">Peredibacter starrii</name>
    <dbReference type="NCBI Taxonomy" id="28202"/>
    <lineage>
        <taxon>Bacteria</taxon>
        <taxon>Pseudomonadati</taxon>
        <taxon>Bdellovibrionota</taxon>
        <taxon>Bacteriovoracia</taxon>
        <taxon>Bacteriovoracales</taxon>
        <taxon>Bacteriovoracaceae</taxon>
        <taxon>Peredibacter</taxon>
    </lineage>
</organism>
<evidence type="ECO:0000256" key="7">
    <source>
        <dbReference type="ARBA" id="ARBA00023010"/>
    </source>
</evidence>
<evidence type="ECO:0000256" key="3">
    <source>
        <dbReference type="ARBA" id="ARBA00022448"/>
    </source>
</evidence>
<accession>A0AAX4HQA6</accession>
<keyword evidence="3 10" id="KW-0813">Transport</keyword>
<reference evidence="12 13" key="1">
    <citation type="submission" date="2023-11" db="EMBL/GenBank/DDBJ databases">
        <title>Peredibacter starrii A3.12.</title>
        <authorList>
            <person name="Mitchell R.J."/>
        </authorList>
    </citation>
    <scope>NUCLEOTIDE SEQUENCE [LARGE SCALE GENOMIC DNA]</scope>
    <source>
        <strain evidence="12 13">A3.12</strain>
    </source>
</reference>
<evidence type="ECO:0000313" key="13">
    <source>
        <dbReference type="Proteomes" id="UP001324634"/>
    </source>
</evidence>
<feature type="transmembrane region" description="Helical" evidence="10">
    <location>
        <begin position="179"/>
        <end position="196"/>
    </location>
</feature>
<keyword evidence="10" id="KW-1003">Cell membrane</keyword>
<feature type="transmembrane region" description="Helical" evidence="10">
    <location>
        <begin position="67"/>
        <end position="89"/>
    </location>
</feature>
<feature type="transmembrane region" description="Helical" evidence="10">
    <location>
        <begin position="208"/>
        <end position="230"/>
    </location>
</feature>
<dbReference type="GO" id="GO:0006605">
    <property type="term" value="P:protein targeting"/>
    <property type="evidence" value="ECO:0007669"/>
    <property type="project" value="UniProtKB-UniRule"/>
</dbReference>
<keyword evidence="7 10" id="KW-0811">Translocation</keyword>
<evidence type="ECO:0000256" key="2">
    <source>
        <dbReference type="ARBA" id="ARBA00005751"/>
    </source>
</evidence>
<evidence type="ECO:0000256" key="8">
    <source>
        <dbReference type="ARBA" id="ARBA00023136"/>
    </source>
</evidence>
<evidence type="ECO:0000256" key="10">
    <source>
        <dbReference type="HAMAP-Rule" id="MF_01465"/>
    </source>
</evidence>
<dbReference type="GO" id="GO:0005886">
    <property type="term" value="C:plasma membrane"/>
    <property type="evidence" value="ECO:0007669"/>
    <property type="project" value="UniProtKB-SubCell"/>
</dbReference>
<dbReference type="GO" id="GO:0043952">
    <property type="term" value="P:protein transport by the Sec complex"/>
    <property type="evidence" value="ECO:0007669"/>
    <property type="project" value="UniProtKB-UniRule"/>
</dbReference>
<evidence type="ECO:0000256" key="1">
    <source>
        <dbReference type="ARBA" id="ARBA00004141"/>
    </source>
</evidence>
<protein>
    <recommendedName>
        <fullName evidence="9 10">Protein translocase subunit SecY</fullName>
    </recommendedName>
</protein>
<dbReference type="Proteomes" id="UP001324634">
    <property type="component" value="Chromosome"/>
</dbReference>
<evidence type="ECO:0000313" key="12">
    <source>
        <dbReference type="EMBL" id="WPU65235.1"/>
    </source>
</evidence>
<evidence type="ECO:0000256" key="6">
    <source>
        <dbReference type="ARBA" id="ARBA00022989"/>
    </source>
</evidence>
<comment type="subunit">
    <text evidence="10">Component of the Sec protein translocase complex. Heterotrimer consisting of SecY, SecE and SecG subunits. The heterotrimers can form oligomers, although 1 heterotrimer is thought to be able to translocate proteins. Interacts with the ribosome. Interacts with SecDF, and other proteins may be involved. Interacts with SecA.</text>
</comment>
<proteinExistence type="inferred from homology"/>
<dbReference type="PROSITE" id="PS00756">
    <property type="entry name" value="SECY_2"/>
    <property type="match status" value="1"/>
</dbReference>
<feature type="transmembrane region" description="Helical" evidence="10">
    <location>
        <begin position="392"/>
        <end position="412"/>
    </location>
</feature>
<gene>
    <name evidence="10 12" type="primary">secY</name>
    <name evidence="12" type="ORF">SOO65_00550</name>
</gene>
<dbReference type="NCBIfam" id="TIGR00967">
    <property type="entry name" value="3a0501s007"/>
    <property type="match status" value="1"/>
</dbReference>
<dbReference type="PRINTS" id="PR00303">
    <property type="entry name" value="SECYTRNLCASE"/>
</dbReference>
<dbReference type="Pfam" id="PF00344">
    <property type="entry name" value="SecY"/>
    <property type="match status" value="1"/>
</dbReference>
<keyword evidence="4 10" id="KW-0812">Transmembrane</keyword>
<keyword evidence="6 10" id="KW-1133">Transmembrane helix</keyword>
<comment type="caution">
    <text evidence="10">Lacks conserved residue(s) required for the propagation of feature annotation.</text>
</comment>
<feature type="transmembrane region" description="Helical" evidence="10">
    <location>
        <begin position="367"/>
        <end position="386"/>
    </location>
</feature>
<feature type="transmembrane region" description="Helical" evidence="10">
    <location>
        <begin position="110"/>
        <end position="127"/>
    </location>
</feature>
<dbReference type="GO" id="GO:0065002">
    <property type="term" value="P:intracellular protein transmembrane transport"/>
    <property type="evidence" value="ECO:0007669"/>
    <property type="project" value="UniProtKB-UniRule"/>
</dbReference>
<evidence type="ECO:0000256" key="4">
    <source>
        <dbReference type="ARBA" id="ARBA00022692"/>
    </source>
</evidence>
<dbReference type="RefSeq" id="WP_321395399.1">
    <property type="nucleotide sequence ID" value="NZ_CP139487.1"/>
</dbReference>
<comment type="function">
    <text evidence="10">The central subunit of the protein translocation channel SecYEG. Consists of two halves formed by TMs 1-5 and 6-10. These two domains form a lateral gate at the front which open onto the bilayer between TMs 2 and 7, and are clamped together by SecE at the back. The channel is closed by both a pore ring composed of hydrophobic SecY resides and a short helix (helix 2A) on the extracellular side of the membrane which forms a plug. The plug probably moves laterally to allow the channel to open. The ring and the pore may move independently.</text>
</comment>
<dbReference type="FunFam" id="1.10.3370.10:FF:000001">
    <property type="entry name" value="Preprotein translocase subunit SecY"/>
    <property type="match status" value="1"/>
</dbReference>
<dbReference type="EMBL" id="CP139487">
    <property type="protein sequence ID" value="WPU65235.1"/>
    <property type="molecule type" value="Genomic_DNA"/>
</dbReference>
<keyword evidence="13" id="KW-1185">Reference proteome</keyword>
<dbReference type="PIRSF" id="PIRSF004557">
    <property type="entry name" value="SecY"/>
    <property type="match status" value="1"/>
</dbReference>
<feature type="transmembrane region" description="Helical" evidence="10">
    <location>
        <begin position="308"/>
        <end position="326"/>
    </location>
</feature>
<feature type="transmembrane region" description="Helical" evidence="10">
    <location>
        <begin position="147"/>
        <end position="167"/>
    </location>
</feature>
<dbReference type="Gene3D" id="1.10.3370.10">
    <property type="entry name" value="SecY subunit domain"/>
    <property type="match status" value="1"/>
</dbReference>
<dbReference type="InterPro" id="IPR023201">
    <property type="entry name" value="SecY_dom_sf"/>
</dbReference>
<dbReference type="SUPFAM" id="SSF103491">
    <property type="entry name" value="Preprotein translocase SecY subunit"/>
    <property type="match status" value="1"/>
</dbReference>
<comment type="subcellular location">
    <subcellularLocation>
        <location evidence="10">Cell membrane</location>
        <topology evidence="10">Multi-pass membrane protein</topology>
    </subcellularLocation>
    <subcellularLocation>
        <location evidence="1">Membrane</location>
        <topology evidence="1">Multi-pass membrane protein</topology>
    </subcellularLocation>
</comment>
<dbReference type="HAMAP" id="MF_01465">
    <property type="entry name" value="SecY"/>
    <property type="match status" value="1"/>
</dbReference>
<name>A0AAX4HQA6_9BACT</name>
<keyword evidence="8 10" id="KW-0472">Membrane</keyword>
<dbReference type="InterPro" id="IPR002208">
    <property type="entry name" value="SecY/SEC61-alpha"/>
</dbReference>
<dbReference type="InterPro" id="IPR030659">
    <property type="entry name" value="SecY_CS"/>
</dbReference>
<comment type="similarity">
    <text evidence="2 10 11">Belongs to the SecY/SEC61-alpha family.</text>
</comment>
<keyword evidence="5 10" id="KW-0653">Protein transport</keyword>
<evidence type="ECO:0000256" key="5">
    <source>
        <dbReference type="ARBA" id="ARBA00022927"/>
    </source>
</evidence>